<dbReference type="AlphaFoldDB" id="A0A8J5IIA5"/>
<dbReference type="Proteomes" id="UP000709295">
    <property type="component" value="Unassembled WGS sequence"/>
</dbReference>
<reference evidence="2" key="1">
    <citation type="submission" date="2021-01" db="EMBL/GenBank/DDBJ databases">
        <title>Phytophthora aleatoria, a newly-described species from Pinus radiata is distinct from Phytophthora cactorum isolates based on comparative genomics.</title>
        <authorList>
            <person name="Mcdougal R."/>
            <person name="Panda P."/>
            <person name="Williams N."/>
            <person name="Studholme D.J."/>
        </authorList>
    </citation>
    <scope>NUCLEOTIDE SEQUENCE</scope>
    <source>
        <strain evidence="2">NZFS 4037</strain>
    </source>
</reference>
<evidence type="ECO:0000313" key="2">
    <source>
        <dbReference type="EMBL" id="KAG6963112.1"/>
    </source>
</evidence>
<name>A0A8J5IIA5_9STRA</name>
<gene>
    <name evidence="2" type="ORF">JG688_00008307</name>
</gene>
<feature type="region of interest" description="Disordered" evidence="1">
    <location>
        <begin position="1"/>
        <end position="21"/>
    </location>
</feature>
<organism evidence="2 3">
    <name type="scientific">Phytophthora aleatoria</name>
    <dbReference type="NCBI Taxonomy" id="2496075"/>
    <lineage>
        <taxon>Eukaryota</taxon>
        <taxon>Sar</taxon>
        <taxon>Stramenopiles</taxon>
        <taxon>Oomycota</taxon>
        <taxon>Peronosporomycetes</taxon>
        <taxon>Peronosporales</taxon>
        <taxon>Peronosporaceae</taxon>
        <taxon>Phytophthora</taxon>
    </lineage>
</organism>
<sequence length="58" mass="6135">MTVEGDDAGEPATLSLGEPPAEARSIVDEILGDFTEFGRTAAPGSDVERVDKSGEWVR</sequence>
<protein>
    <submittedName>
        <fullName evidence="2">Uncharacterized protein</fullName>
    </submittedName>
</protein>
<evidence type="ECO:0000256" key="1">
    <source>
        <dbReference type="SAM" id="MobiDB-lite"/>
    </source>
</evidence>
<feature type="compositionally biased region" description="Basic and acidic residues" evidence="1">
    <location>
        <begin position="46"/>
        <end position="58"/>
    </location>
</feature>
<evidence type="ECO:0000313" key="3">
    <source>
        <dbReference type="Proteomes" id="UP000709295"/>
    </source>
</evidence>
<comment type="caution">
    <text evidence="2">The sequence shown here is derived from an EMBL/GenBank/DDBJ whole genome shotgun (WGS) entry which is preliminary data.</text>
</comment>
<keyword evidence="3" id="KW-1185">Reference proteome</keyword>
<feature type="region of interest" description="Disordered" evidence="1">
    <location>
        <begin position="37"/>
        <end position="58"/>
    </location>
</feature>
<accession>A0A8J5IIA5</accession>
<proteinExistence type="predicted"/>
<dbReference type="EMBL" id="JAENGY010000432">
    <property type="protein sequence ID" value="KAG6963112.1"/>
    <property type="molecule type" value="Genomic_DNA"/>
</dbReference>